<dbReference type="STRING" id="387005.A0A183I6S6"/>
<dbReference type="Pfam" id="PF18701">
    <property type="entry name" value="DUF5641"/>
    <property type="match status" value="1"/>
</dbReference>
<feature type="region of interest" description="Disordered" evidence="1">
    <location>
        <begin position="94"/>
        <end position="152"/>
    </location>
</feature>
<evidence type="ECO:0000256" key="1">
    <source>
        <dbReference type="SAM" id="MobiDB-lite"/>
    </source>
</evidence>
<reference evidence="3 4" key="2">
    <citation type="submission" date="2018-11" db="EMBL/GenBank/DDBJ databases">
        <authorList>
            <consortium name="Pathogen Informatics"/>
        </authorList>
    </citation>
    <scope>NUCLEOTIDE SEQUENCE [LARGE SCALE GENOMIC DNA]</scope>
</reference>
<name>A0A183I6S6_9BILA</name>
<reference evidence="5" key="1">
    <citation type="submission" date="2016-06" db="UniProtKB">
        <authorList>
            <consortium name="WormBaseParasite"/>
        </authorList>
    </citation>
    <scope>IDENTIFICATION</scope>
</reference>
<protein>
    <submittedName>
        <fullName evidence="5">DUF5641 domain-containing protein</fullName>
    </submittedName>
</protein>
<evidence type="ECO:0000313" key="3">
    <source>
        <dbReference type="EMBL" id="VDP21888.1"/>
    </source>
</evidence>
<dbReference type="WBParaSite" id="OFLC_0001544901-mRNA-1">
    <property type="protein sequence ID" value="OFLC_0001544901-mRNA-1"/>
    <property type="gene ID" value="OFLC_0001544901"/>
</dbReference>
<evidence type="ECO:0000259" key="2">
    <source>
        <dbReference type="Pfam" id="PF18701"/>
    </source>
</evidence>
<dbReference type="AlphaFoldDB" id="A0A183I6S6"/>
<feature type="compositionally biased region" description="Basic and acidic residues" evidence="1">
    <location>
        <begin position="113"/>
        <end position="129"/>
    </location>
</feature>
<dbReference type="InterPro" id="IPR040676">
    <property type="entry name" value="DUF5641"/>
</dbReference>
<gene>
    <name evidence="3" type="ORF">OFLC_LOCUS15438</name>
</gene>
<proteinExistence type="predicted"/>
<dbReference type="Proteomes" id="UP000267606">
    <property type="component" value="Unassembled WGS sequence"/>
</dbReference>
<feature type="domain" description="DUF5641" evidence="2">
    <location>
        <begin position="17"/>
        <end position="71"/>
    </location>
</feature>
<organism evidence="5">
    <name type="scientific">Onchocerca flexuosa</name>
    <dbReference type="NCBI Taxonomy" id="387005"/>
    <lineage>
        <taxon>Eukaryota</taxon>
        <taxon>Metazoa</taxon>
        <taxon>Ecdysozoa</taxon>
        <taxon>Nematoda</taxon>
        <taxon>Chromadorea</taxon>
        <taxon>Rhabditida</taxon>
        <taxon>Spirurina</taxon>
        <taxon>Spiruromorpha</taxon>
        <taxon>Filarioidea</taxon>
        <taxon>Onchocercidae</taxon>
        <taxon>Onchocerca</taxon>
    </lineage>
</organism>
<sequence>MQTEHKSPRSVEIRIPSKGEIVLVNETNAPRGTWKSAKIKELNTSADGRIRSVQIELPHGKILNHPINMLYPMEINQNEISTIPIQDSVEKIEEEEPIARRTRSVTRKQQIQELKDDDKQKPSIAKRFENITTQQQIAKRKNKPNTLLKNLL</sequence>
<keyword evidence="4" id="KW-1185">Reference proteome</keyword>
<evidence type="ECO:0000313" key="4">
    <source>
        <dbReference type="Proteomes" id="UP000267606"/>
    </source>
</evidence>
<accession>A0A183I6S6</accession>
<evidence type="ECO:0000313" key="5">
    <source>
        <dbReference type="WBParaSite" id="OFLC_0001544901-mRNA-1"/>
    </source>
</evidence>
<dbReference type="EMBL" id="UZAJ01042146">
    <property type="protein sequence ID" value="VDP21888.1"/>
    <property type="molecule type" value="Genomic_DNA"/>
</dbReference>